<protein>
    <submittedName>
        <fullName evidence="2">T9SS type A sorting domain-containing protein</fullName>
    </submittedName>
</protein>
<name>A0ABS1HP43_9BACT</name>
<gene>
    <name evidence="2" type="ORF">JIV24_19090</name>
</gene>
<dbReference type="Proteomes" id="UP000605676">
    <property type="component" value="Unassembled WGS sequence"/>
</dbReference>
<sequence length="808" mass="89445">MRTHILLFMILMMGWHISAQKTLYISSASGNDNNNGLSSETPLKSIKTALLQFNATEGGTCYLMEGVYQEEIILNGKNDITIMPYQGANVVMDGTEIITASWNAVSGMPNVFRAVVDKDMWQLFVNNKEQIMARWPNTTFDNDEIYHHEKWAVCDNGSAYGTVDNIKSNGHGYDFPASLNKNISGGMVVYNFGSFKTWASAITSDISNNGFTYSTSDNGSTNGQLRSKHRYYFIEGKLHLLDAENEWFFQEENGTRYVYAWSKTGDGSDLNHEDAIIRGKVQSYAFDIRNASNVVIEGIKFFGTTVRLQACEYTSVNNCVFSYPNYSKRMLKSPKPPLVTSIDQDINSGALGNAGISSYCTFEGNVFEYTDGEAFVAAGNNHVFHNNYMHHIDWSCANTQSLGLTVYVKGNDFEFSNNILHTTGASATLNLGNRSKVLFNDMSNTGYAQSDGSVVQHTTASVKGSETAYNWIHDTGKYGFRFDAPASTPCKAGEYGLSHHNVIWNIGDPNDNTGGIGMMIKGDHQQTYNNTVFNCLKTDILIIDEGCSDSDNSTNGNSFTQNNLTDFITGHRTNVYNNAGDIPGVVTNNVSQWKDDVPGASTTNVNYDISNFKLSKAVYHYFPGASNDANAVEYDANNVVINRANYDFRPKTGQANIIDAGYEILSSKLFNQGEADSNITNSNLNPSVNAPDIGAYEVGGTVWVPGIDFEPDTYPWKWPFEEESSNIFTPEHSLDAKLFPVPVHNGQLLTVQSDQRIKSISIYNLNAQKVLVIYDRNTIPTQGLKPGSYIVHIQSDNNQITSQKLLIL</sequence>
<keyword evidence="3" id="KW-1185">Reference proteome</keyword>
<dbReference type="EMBL" id="JAENRR010000070">
    <property type="protein sequence ID" value="MBK3519460.1"/>
    <property type="molecule type" value="Genomic_DNA"/>
</dbReference>
<dbReference type="Gene3D" id="2.160.20.10">
    <property type="entry name" value="Single-stranded right-handed beta-helix, Pectin lyase-like"/>
    <property type="match status" value="1"/>
</dbReference>
<dbReference type="Pfam" id="PF18962">
    <property type="entry name" value="Por_Secre_tail"/>
    <property type="match status" value="1"/>
</dbReference>
<dbReference type="InterPro" id="IPR011050">
    <property type="entry name" value="Pectin_lyase_fold/virulence"/>
</dbReference>
<evidence type="ECO:0000313" key="3">
    <source>
        <dbReference type="Proteomes" id="UP000605676"/>
    </source>
</evidence>
<evidence type="ECO:0000313" key="2">
    <source>
        <dbReference type="EMBL" id="MBK3519460.1"/>
    </source>
</evidence>
<accession>A0ABS1HP43</accession>
<feature type="domain" description="Secretion system C-terminal sorting" evidence="1">
    <location>
        <begin position="738"/>
        <end position="807"/>
    </location>
</feature>
<proteinExistence type="predicted"/>
<reference evidence="2 3" key="1">
    <citation type="submission" date="2021-01" db="EMBL/GenBank/DDBJ databases">
        <title>Carboxyliciviraga sp.nov., isolated from coastal sediments.</title>
        <authorList>
            <person name="Lu D."/>
            <person name="Zhang T."/>
        </authorList>
    </citation>
    <scope>NUCLEOTIDE SEQUENCE [LARGE SCALE GENOMIC DNA]</scope>
    <source>
        <strain evidence="2 3">N1Y132</strain>
    </source>
</reference>
<comment type="caution">
    <text evidence="2">The sequence shown here is derived from an EMBL/GenBank/DDBJ whole genome shotgun (WGS) entry which is preliminary data.</text>
</comment>
<dbReference type="SUPFAM" id="SSF51126">
    <property type="entry name" value="Pectin lyase-like"/>
    <property type="match status" value="2"/>
</dbReference>
<dbReference type="InterPro" id="IPR026444">
    <property type="entry name" value="Secre_tail"/>
</dbReference>
<dbReference type="RefSeq" id="WP_200466679.1">
    <property type="nucleotide sequence ID" value="NZ_JAENRR010000070.1"/>
</dbReference>
<organism evidence="2 3">
    <name type="scientific">Carboxylicivirga marina</name>
    <dbReference type="NCBI Taxonomy" id="2800988"/>
    <lineage>
        <taxon>Bacteria</taxon>
        <taxon>Pseudomonadati</taxon>
        <taxon>Bacteroidota</taxon>
        <taxon>Bacteroidia</taxon>
        <taxon>Marinilabiliales</taxon>
        <taxon>Marinilabiliaceae</taxon>
        <taxon>Carboxylicivirga</taxon>
    </lineage>
</organism>
<dbReference type="InterPro" id="IPR012334">
    <property type="entry name" value="Pectin_lyas_fold"/>
</dbReference>
<evidence type="ECO:0000259" key="1">
    <source>
        <dbReference type="Pfam" id="PF18962"/>
    </source>
</evidence>
<dbReference type="NCBIfam" id="TIGR04183">
    <property type="entry name" value="Por_Secre_tail"/>
    <property type="match status" value="1"/>
</dbReference>